<name>A0A8R7Q9I1_TRIUA</name>
<feature type="compositionally biased region" description="Gly residues" evidence="1">
    <location>
        <begin position="79"/>
        <end position="89"/>
    </location>
</feature>
<evidence type="ECO:0000313" key="2">
    <source>
        <dbReference type="EnsemblPlants" id="TuG1812G0500000034.01.T01.cds355806"/>
    </source>
</evidence>
<dbReference type="Proteomes" id="UP000015106">
    <property type="component" value="Chromosome 5"/>
</dbReference>
<dbReference type="Gramene" id="TuG1812G0500000034.01.T01">
    <property type="protein sequence ID" value="TuG1812G0500000034.01.T01.cds355806"/>
    <property type="gene ID" value="TuG1812G0500000034.01"/>
</dbReference>
<reference evidence="2" key="2">
    <citation type="submission" date="2018-03" db="EMBL/GenBank/DDBJ databases">
        <title>The Triticum urartu genome reveals the dynamic nature of wheat genome evolution.</title>
        <authorList>
            <person name="Ling H."/>
            <person name="Ma B."/>
            <person name="Shi X."/>
            <person name="Liu H."/>
            <person name="Dong L."/>
            <person name="Sun H."/>
            <person name="Cao Y."/>
            <person name="Gao Q."/>
            <person name="Zheng S."/>
            <person name="Li Y."/>
            <person name="Yu Y."/>
            <person name="Du H."/>
            <person name="Qi M."/>
            <person name="Li Y."/>
            <person name="Yu H."/>
            <person name="Cui Y."/>
            <person name="Wang N."/>
            <person name="Chen C."/>
            <person name="Wu H."/>
            <person name="Zhao Y."/>
            <person name="Zhang J."/>
            <person name="Li Y."/>
            <person name="Zhou W."/>
            <person name="Zhang B."/>
            <person name="Hu W."/>
            <person name="Eijk M."/>
            <person name="Tang J."/>
            <person name="Witsenboer H."/>
            <person name="Zhao S."/>
            <person name="Li Z."/>
            <person name="Zhang A."/>
            <person name="Wang D."/>
            <person name="Liang C."/>
        </authorList>
    </citation>
    <scope>NUCLEOTIDE SEQUENCE [LARGE SCALE GENOMIC DNA]</scope>
    <source>
        <strain evidence="2">cv. G1812</strain>
    </source>
</reference>
<feature type="compositionally biased region" description="Basic and acidic residues" evidence="1">
    <location>
        <begin position="94"/>
        <end position="105"/>
    </location>
</feature>
<dbReference type="EnsemblPlants" id="TuG1812G0500000034.01.T01">
    <property type="protein sequence ID" value="TuG1812G0500000034.01.T01.cds355806"/>
    <property type="gene ID" value="TuG1812G0500000034.01"/>
</dbReference>
<feature type="region of interest" description="Disordered" evidence="1">
    <location>
        <begin position="79"/>
        <end position="122"/>
    </location>
</feature>
<dbReference type="AlphaFoldDB" id="A0A8R7Q9I1"/>
<evidence type="ECO:0000313" key="3">
    <source>
        <dbReference type="Proteomes" id="UP000015106"/>
    </source>
</evidence>
<reference evidence="2" key="3">
    <citation type="submission" date="2022-06" db="UniProtKB">
        <authorList>
            <consortium name="EnsemblPlants"/>
        </authorList>
    </citation>
    <scope>IDENTIFICATION</scope>
</reference>
<protein>
    <submittedName>
        <fullName evidence="2">Uncharacterized protein</fullName>
    </submittedName>
</protein>
<accession>A0A8R7Q9I1</accession>
<sequence>MLLGGIPPESHTRELIGDLLMVVHGDLQVTAVAPELGLEPAGAAGARVAEVGLDGVEELALLKALGAVLQDGDLKVGAEAGGELGGPGGEVEAEGDRDVVLHHGPEEDDAGHGRPQPRPSLHHRHHGWLALFLLM</sequence>
<keyword evidence="3" id="KW-1185">Reference proteome</keyword>
<proteinExistence type="predicted"/>
<reference evidence="3" key="1">
    <citation type="journal article" date="2013" name="Nature">
        <title>Draft genome of the wheat A-genome progenitor Triticum urartu.</title>
        <authorList>
            <person name="Ling H.Q."/>
            <person name="Zhao S."/>
            <person name="Liu D."/>
            <person name="Wang J."/>
            <person name="Sun H."/>
            <person name="Zhang C."/>
            <person name="Fan H."/>
            <person name="Li D."/>
            <person name="Dong L."/>
            <person name="Tao Y."/>
            <person name="Gao C."/>
            <person name="Wu H."/>
            <person name="Li Y."/>
            <person name="Cui Y."/>
            <person name="Guo X."/>
            <person name="Zheng S."/>
            <person name="Wang B."/>
            <person name="Yu K."/>
            <person name="Liang Q."/>
            <person name="Yang W."/>
            <person name="Lou X."/>
            <person name="Chen J."/>
            <person name="Feng M."/>
            <person name="Jian J."/>
            <person name="Zhang X."/>
            <person name="Luo G."/>
            <person name="Jiang Y."/>
            <person name="Liu J."/>
            <person name="Wang Z."/>
            <person name="Sha Y."/>
            <person name="Zhang B."/>
            <person name="Wu H."/>
            <person name="Tang D."/>
            <person name="Shen Q."/>
            <person name="Xue P."/>
            <person name="Zou S."/>
            <person name="Wang X."/>
            <person name="Liu X."/>
            <person name="Wang F."/>
            <person name="Yang Y."/>
            <person name="An X."/>
            <person name="Dong Z."/>
            <person name="Zhang K."/>
            <person name="Zhang X."/>
            <person name="Luo M.C."/>
            <person name="Dvorak J."/>
            <person name="Tong Y."/>
            <person name="Wang J."/>
            <person name="Yang H."/>
            <person name="Li Z."/>
            <person name="Wang D."/>
            <person name="Zhang A."/>
            <person name="Wang J."/>
        </authorList>
    </citation>
    <scope>NUCLEOTIDE SEQUENCE</scope>
    <source>
        <strain evidence="3">cv. G1812</strain>
    </source>
</reference>
<evidence type="ECO:0000256" key="1">
    <source>
        <dbReference type="SAM" id="MobiDB-lite"/>
    </source>
</evidence>
<organism evidence="2 3">
    <name type="scientific">Triticum urartu</name>
    <name type="common">Red wild einkorn</name>
    <name type="synonym">Crithodium urartu</name>
    <dbReference type="NCBI Taxonomy" id="4572"/>
    <lineage>
        <taxon>Eukaryota</taxon>
        <taxon>Viridiplantae</taxon>
        <taxon>Streptophyta</taxon>
        <taxon>Embryophyta</taxon>
        <taxon>Tracheophyta</taxon>
        <taxon>Spermatophyta</taxon>
        <taxon>Magnoliopsida</taxon>
        <taxon>Liliopsida</taxon>
        <taxon>Poales</taxon>
        <taxon>Poaceae</taxon>
        <taxon>BOP clade</taxon>
        <taxon>Pooideae</taxon>
        <taxon>Triticodae</taxon>
        <taxon>Triticeae</taxon>
        <taxon>Triticinae</taxon>
        <taxon>Triticum</taxon>
    </lineage>
</organism>